<reference evidence="15" key="1">
    <citation type="submission" date="2006-05" db="EMBL/GenBank/DDBJ databases">
        <title>Annotation of the draft genome assembly of Desulfuromonas acetoxidans DSM 684.</title>
        <authorList>
            <consortium name="US DOE Joint Genome Institute (JGI-ORNL)"/>
            <person name="Larimer F."/>
            <person name="Land M."/>
            <person name="Hauser L."/>
        </authorList>
    </citation>
    <scope>NUCLEOTIDE SEQUENCE [LARGE SCALE GENOMIC DNA]</scope>
    <source>
        <strain evidence="15">DSM 684</strain>
    </source>
</reference>
<evidence type="ECO:0000256" key="6">
    <source>
        <dbReference type="ARBA" id="ARBA00022519"/>
    </source>
</evidence>
<dbReference type="GO" id="GO:0030288">
    <property type="term" value="C:outer membrane-bounded periplasmic space"/>
    <property type="evidence" value="ECO:0007669"/>
    <property type="project" value="InterPro"/>
</dbReference>
<dbReference type="PROSITE" id="PS52015">
    <property type="entry name" value="TONB_CTD"/>
    <property type="match status" value="1"/>
</dbReference>
<evidence type="ECO:0000256" key="5">
    <source>
        <dbReference type="ARBA" id="ARBA00022475"/>
    </source>
</evidence>
<protein>
    <recommendedName>
        <fullName evidence="3">Protein TonB</fullName>
    </recommendedName>
</protein>
<evidence type="ECO:0000313" key="15">
    <source>
        <dbReference type="EMBL" id="EAT14830.1"/>
    </source>
</evidence>
<dbReference type="AlphaFoldDB" id="Q1JX32"/>
<evidence type="ECO:0000256" key="9">
    <source>
        <dbReference type="ARBA" id="ARBA00022927"/>
    </source>
</evidence>
<dbReference type="Gene3D" id="3.30.2420.10">
    <property type="entry name" value="TonB"/>
    <property type="match status" value="1"/>
</dbReference>
<comment type="caution">
    <text evidence="15">The sequence shown here is derived from an EMBL/GenBank/DDBJ whole genome shotgun (WGS) entry which is preliminary data.</text>
</comment>
<dbReference type="Proteomes" id="UP000005695">
    <property type="component" value="Unassembled WGS sequence"/>
</dbReference>
<accession>Q1JX32</accession>
<feature type="compositionally biased region" description="Low complexity" evidence="13">
    <location>
        <begin position="55"/>
        <end position="66"/>
    </location>
</feature>
<proteinExistence type="inferred from homology"/>
<keyword evidence="16" id="KW-1185">Reference proteome</keyword>
<keyword evidence="4" id="KW-0813">Transport</keyword>
<dbReference type="Pfam" id="PF03544">
    <property type="entry name" value="TonB_C"/>
    <property type="match status" value="1"/>
</dbReference>
<dbReference type="PANTHER" id="PTHR33446">
    <property type="entry name" value="PROTEIN TONB-RELATED"/>
    <property type="match status" value="1"/>
</dbReference>
<comment type="subcellular location">
    <subcellularLocation>
        <location evidence="1">Cell inner membrane</location>
        <topology evidence="1">Single-pass membrane protein</topology>
        <orientation evidence="1">Periplasmic side</orientation>
    </subcellularLocation>
</comment>
<keyword evidence="5" id="KW-1003">Cell membrane</keyword>
<keyword evidence="9" id="KW-0653">Protein transport</keyword>
<evidence type="ECO:0000256" key="7">
    <source>
        <dbReference type="ARBA" id="ARBA00022692"/>
    </source>
</evidence>
<evidence type="ECO:0000256" key="1">
    <source>
        <dbReference type="ARBA" id="ARBA00004383"/>
    </source>
</evidence>
<keyword evidence="8" id="KW-0677">Repeat</keyword>
<dbReference type="InterPro" id="IPR051045">
    <property type="entry name" value="TonB-dependent_transducer"/>
</dbReference>
<dbReference type="InterPro" id="IPR037682">
    <property type="entry name" value="TonB_C"/>
</dbReference>
<dbReference type="PRINTS" id="PR01374">
    <property type="entry name" value="TONBPROTEIN"/>
</dbReference>
<dbReference type="GO" id="GO:0055085">
    <property type="term" value="P:transmembrane transport"/>
    <property type="evidence" value="ECO:0007669"/>
    <property type="project" value="InterPro"/>
</dbReference>
<evidence type="ECO:0000259" key="14">
    <source>
        <dbReference type="PROSITE" id="PS52015"/>
    </source>
</evidence>
<keyword evidence="7" id="KW-0812">Transmembrane</keyword>
<feature type="region of interest" description="Disordered" evidence="13">
    <location>
        <begin position="32"/>
        <end position="92"/>
    </location>
</feature>
<dbReference type="PANTHER" id="PTHR33446:SF8">
    <property type="entry name" value="PROTEIN TONB"/>
    <property type="match status" value="1"/>
</dbReference>
<evidence type="ECO:0000256" key="11">
    <source>
        <dbReference type="ARBA" id="ARBA00023136"/>
    </source>
</evidence>
<evidence type="ECO:0000256" key="10">
    <source>
        <dbReference type="ARBA" id="ARBA00022989"/>
    </source>
</evidence>
<dbReference type="GO" id="GO:0015031">
    <property type="term" value="P:protein transport"/>
    <property type="evidence" value="ECO:0007669"/>
    <property type="project" value="UniProtKB-KW"/>
</dbReference>
<feature type="compositionally biased region" description="Polar residues" evidence="13">
    <location>
        <begin position="79"/>
        <end position="92"/>
    </location>
</feature>
<dbReference type="EMBL" id="AAEW02000017">
    <property type="protein sequence ID" value="EAT14830.1"/>
    <property type="molecule type" value="Genomic_DNA"/>
</dbReference>
<comment type="subunit">
    <text evidence="12">Homodimer. Forms a complex with the accessory proteins ExbB and ExbD.</text>
</comment>
<dbReference type="NCBIfam" id="TIGR01352">
    <property type="entry name" value="tonB_Cterm"/>
    <property type="match status" value="1"/>
</dbReference>
<name>Q1JX32_DESA6</name>
<dbReference type="RefSeq" id="WP_006002072.1">
    <property type="nucleotide sequence ID" value="NZ_AAEW02000017.1"/>
</dbReference>
<evidence type="ECO:0000256" key="8">
    <source>
        <dbReference type="ARBA" id="ARBA00022737"/>
    </source>
</evidence>
<dbReference type="OrthoDB" id="9810145at2"/>
<evidence type="ECO:0000256" key="13">
    <source>
        <dbReference type="SAM" id="MobiDB-lite"/>
    </source>
</evidence>
<feature type="domain" description="TonB C-terminal" evidence="14">
    <location>
        <begin position="120"/>
        <end position="213"/>
    </location>
</feature>
<dbReference type="InterPro" id="IPR003538">
    <property type="entry name" value="TonB"/>
</dbReference>
<reference evidence="15" key="2">
    <citation type="submission" date="2006-05" db="EMBL/GenBank/DDBJ databases">
        <title>Sequencing of the draft genome and assembly of Desulfuromonas acetoxidans DSM 684.</title>
        <authorList>
            <consortium name="US DOE Joint Genome Institute (JGI-PGF)"/>
            <person name="Copeland A."/>
            <person name="Lucas S."/>
            <person name="Lapidus A."/>
            <person name="Barry K."/>
            <person name="Detter J.C."/>
            <person name="Glavina del Rio T."/>
            <person name="Hammon N."/>
            <person name="Israni S."/>
            <person name="Dalin E."/>
            <person name="Tice H."/>
            <person name="Bruce D."/>
            <person name="Pitluck S."/>
            <person name="Richardson P."/>
        </authorList>
    </citation>
    <scope>NUCLEOTIDE SEQUENCE [LARGE SCALE GENOMIC DNA]</scope>
    <source>
        <strain evidence="15">DSM 684</strain>
    </source>
</reference>
<evidence type="ECO:0000256" key="12">
    <source>
        <dbReference type="ARBA" id="ARBA00025849"/>
    </source>
</evidence>
<keyword evidence="11" id="KW-0472">Membrane</keyword>
<evidence type="ECO:0000256" key="2">
    <source>
        <dbReference type="ARBA" id="ARBA00006555"/>
    </source>
</evidence>
<dbReference type="InterPro" id="IPR006260">
    <property type="entry name" value="TonB/TolA_C"/>
</dbReference>
<evidence type="ECO:0000313" key="16">
    <source>
        <dbReference type="Proteomes" id="UP000005695"/>
    </source>
</evidence>
<keyword evidence="6" id="KW-0997">Cell inner membrane</keyword>
<comment type="similarity">
    <text evidence="2">Belongs to the TonB family.</text>
</comment>
<organism evidence="15 16">
    <name type="scientific">Desulfuromonas acetoxidans (strain DSM 684 / 11070)</name>
    <dbReference type="NCBI Taxonomy" id="281689"/>
    <lineage>
        <taxon>Bacteria</taxon>
        <taxon>Pseudomonadati</taxon>
        <taxon>Thermodesulfobacteriota</taxon>
        <taxon>Desulfuromonadia</taxon>
        <taxon>Desulfuromonadales</taxon>
        <taxon>Desulfuromonadaceae</taxon>
        <taxon>Desulfuromonas</taxon>
    </lineage>
</organism>
<sequence>MMQKTPRSVFIIGFVLAALINLVLFALIPHSSTPETPQPSPLRSQPVRFTPPSPQMEQPQPEEMTMPPEPAPAVPQPTLTAPTLHQPNPTLTLQAPQPVLKQVTPQPQVQHRPSVFSSEALDVLPQLSYQTAPRYPLQARKRGVSGYVKLQFDVLANGEVRRLRILESQPPGVFDNAVLNAARTWSYQPGEVLGDKVRVRLVRTIVFNLEDQP</sequence>
<evidence type="ECO:0000256" key="3">
    <source>
        <dbReference type="ARBA" id="ARBA00022362"/>
    </source>
</evidence>
<dbReference type="GO" id="GO:0015891">
    <property type="term" value="P:siderophore transport"/>
    <property type="evidence" value="ECO:0007669"/>
    <property type="project" value="InterPro"/>
</dbReference>
<dbReference type="GO" id="GO:0031992">
    <property type="term" value="F:energy transducer activity"/>
    <property type="evidence" value="ECO:0007669"/>
    <property type="project" value="InterPro"/>
</dbReference>
<dbReference type="GO" id="GO:0098797">
    <property type="term" value="C:plasma membrane protein complex"/>
    <property type="evidence" value="ECO:0007669"/>
    <property type="project" value="TreeGrafter"/>
</dbReference>
<evidence type="ECO:0000256" key="4">
    <source>
        <dbReference type="ARBA" id="ARBA00022448"/>
    </source>
</evidence>
<keyword evidence="10" id="KW-1133">Transmembrane helix</keyword>
<dbReference type="SUPFAM" id="SSF74653">
    <property type="entry name" value="TolA/TonB C-terminal domain"/>
    <property type="match status" value="1"/>
</dbReference>
<gene>
    <name evidence="15" type="ORF">Dace_0969</name>
</gene>